<evidence type="ECO:0000256" key="3">
    <source>
        <dbReference type="ARBA" id="ARBA00023125"/>
    </source>
</evidence>
<dbReference type="GO" id="GO:0000976">
    <property type="term" value="F:transcription cis-regulatory region binding"/>
    <property type="evidence" value="ECO:0007669"/>
    <property type="project" value="TreeGrafter"/>
</dbReference>
<evidence type="ECO:0000313" key="6">
    <source>
        <dbReference type="EMBL" id="GBF32875.1"/>
    </source>
</evidence>
<gene>
    <name evidence="6" type="ORF">DCCM_1971</name>
</gene>
<dbReference type="CDD" id="cd05466">
    <property type="entry name" value="PBP2_LTTR_substrate"/>
    <property type="match status" value="1"/>
</dbReference>
<proteinExistence type="inferred from homology"/>
<dbReference type="PANTHER" id="PTHR30126:SF100">
    <property type="entry name" value="LYSR-FAMILY TRANSCRIPTIONAL REGULATOR"/>
    <property type="match status" value="1"/>
</dbReference>
<dbReference type="SUPFAM" id="SSF53850">
    <property type="entry name" value="Periplasmic binding protein-like II"/>
    <property type="match status" value="1"/>
</dbReference>
<dbReference type="Gene3D" id="1.10.10.10">
    <property type="entry name" value="Winged helix-like DNA-binding domain superfamily/Winged helix DNA-binding domain"/>
    <property type="match status" value="1"/>
</dbReference>
<evidence type="ECO:0000313" key="7">
    <source>
        <dbReference type="Proteomes" id="UP000239549"/>
    </source>
</evidence>
<comment type="similarity">
    <text evidence="1">Belongs to the LysR transcriptional regulatory family.</text>
</comment>
<dbReference type="PROSITE" id="PS50931">
    <property type="entry name" value="HTH_LYSR"/>
    <property type="match status" value="1"/>
</dbReference>
<dbReference type="Pfam" id="PF00126">
    <property type="entry name" value="HTH_1"/>
    <property type="match status" value="1"/>
</dbReference>
<evidence type="ECO:0000256" key="2">
    <source>
        <dbReference type="ARBA" id="ARBA00023015"/>
    </source>
</evidence>
<dbReference type="InterPro" id="IPR036390">
    <property type="entry name" value="WH_DNA-bd_sf"/>
</dbReference>
<dbReference type="GO" id="GO:0003700">
    <property type="term" value="F:DNA-binding transcription factor activity"/>
    <property type="evidence" value="ECO:0007669"/>
    <property type="project" value="InterPro"/>
</dbReference>
<feature type="domain" description="HTH lysR-type" evidence="5">
    <location>
        <begin position="24"/>
        <end position="81"/>
    </location>
</feature>
<dbReference type="PANTHER" id="PTHR30126">
    <property type="entry name" value="HTH-TYPE TRANSCRIPTIONAL REGULATOR"/>
    <property type="match status" value="1"/>
</dbReference>
<evidence type="ECO:0000259" key="5">
    <source>
        <dbReference type="PROSITE" id="PS50931"/>
    </source>
</evidence>
<evidence type="ECO:0000256" key="4">
    <source>
        <dbReference type="ARBA" id="ARBA00023163"/>
    </source>
</evidence>
<sequence>MFNISKIEYFNDIIQFYLERYSIMEMRQLQIFTTAAREKNFSRAAEKLGYAQSNITIQIRSLEQQLGTRLFERLGKTVALTPAGVKLLEYAEQILKLAAEAQEAVAGFPEPRGTIRIGVLESLCVFRLPDFFKQYRQQYPQVKLILKLGTPLNFRNWLRDNTVDVAVSLECQVKEHDLAAKKLVPEPMVVIGEPAHRLVAKGRLEPRDIAEECLVFTEKGCSYRELMESHLAAHRIEPSSTLESDSVESIKQFVMSGLGIALLPRAAVVRELRLKRLADLNWAGPEINMFTQLMYHRDKWISPPLLSFINMLEDYFLRAALSVSPIDNRSGLKRYVLPGGKLRRT</sequence>
<dbReference type="Proteomes" id="UP000239549">
    <property type="component" value="Unassembled WGS sequence"/>
</dbReference>
<name>A0A2L2X9K0_9FIRM</name>
<keyword evidence="4" id="KW-0804">Transcription</keyword>
<evidence type="ECO:0000256" key="1">
    <source>
        <dbReference type="ARBA" id="ARBA00009437"/>
    </source>
</evidence>
<organism evidence="6 7">
    <name type="scientific">Desulfocucumis palustris</name>
    <dbReference type="NCBI Taxonomy" id="1898651"/>
    <lineage>
        <taxon>Bacteria</taxon>
        <taxon>Bacillati</taxon>
        <taxon>Bacillota</taxon>
        <taxon>Clostridia</taxon>
        <taxon>Eubacteriales</taxon>
        <taxon>Desulfocucumaceae</taxon>
        <taxon>Desulfocucumis</taxon>
    </lineage>
</organism>
<dbReference type="Gene3D" id="3.40.190.290">
    <property type="match status" value="1"/>
</dbReference>
<dbReference type="InterPro" id="IPR005119">
    <property type="entry name" value="LysR_subst-bd"/>
</dbReference>
<dbReference type="SUPFAM" id="SSF46785">
    <property type="entry name" value="Winged helix' DNA-binding domain"/>
    <property type="match status" value="1"/>
</dbReference>
<dbReference type="AlphaFoldDB" id="A0A2L2X9K0"/>
<dbReference type="Pfam" id="PF03466">
    <property type="entry name" value="LysR_substrate"/>
    <property type="match status" value="1"/>
</dbReference>
<dbReference type="InterPro" id="IPR000847">
    <property type="entry name" value="LysR_HTH_N"/>
</dbReference>
<dbReference type="EMBL" id="BFAV01000062">
    <property type="protein sequence ID" value="GBF32875.1"/>
    <property type="molecule type" value="Genomic_DNA"/>
</dbReference>
<keyword evidence="3" id="KW-0238">DNA-binding</keyword>
<dbReference type="FunFam" id="1.10.10.10:FF:000001">
    <property type="entry name" value="LysR family transcriptional regulator"/>
    <property type="match status" value="1"/>
</dbReference>
<protein>
    <submittedName>
        <fullName evidence="6">Transcriptional regulator LysR</fullName>
    </submittedName>
</protein>
<comment type="caution">
    <text evidence="6">The sequence shown here is derived from an EMBL/GenBank/DDBJ whole genome shotgun (WGS) entry which is preliminary data.</text>
</comment>
<keyword evidence="2" id="KW-0805">Transcription regulation</keyword>
<dbReference type="InterPro" id="IPR036388">
    <property type="entry name" value="WH-like_DNA-bd_sf"/>
</dbReference>
<keyword evidence="7" id="KW-1185">Reference proteome</keyword>
<dbReference type="PRINTS" id="PR00039">
    <property type="entry name" value="HTHLYSR"/>
</dbReference>
<accession>A0A2L2X9K0</accession>
<reference evidence="7" key="1">
    <citation type="submission" date="2018-02" db="EMBL/GenBank/DDBJ databases">
        <title>Genome sequence of Desulfocucumis palustris strain NAW-5.</title>
        <authorList>
            <person name="Watanabe M."/>
            <person name="Kojima H."/>
            <person name="Fukui M."/>
        </authorList>
    </citation>
    <scope>NUCLEOTIDE SEQUENCE [LARGE SCALE GENOMIC DNA]</scope>
    <source>
        <strain evidence="7">NAW-5</strain>
    </source>
</reference>